<sequence length="59" mass="6468">MRDQQSLVGCGQAIQERAQKIVRPVEFFAVTSVSRPYIKNFPALVAPQDESNLAFCVGG</sequence>
<accession>A0ABQ6H1A7</accession>
<organism evidence="1 2">
    <name type="scientific">Thalassotalea eurytherma</name>
    <dbReference type="NCBI Taxonomy" id="1144278"/>
    <lineage>
        <taxon>Bacteria</taxon>
        <taxon>Pseudomonadati</taxon>
        <taxon>Pseudomonadota</taxon>
        <taxon>Gammaproteobacteria</taxon>
        <taxon>Alteromonadales</taxon>
        <taxon>Colwelliaceae</taxon>
        <taxon>Thalassotalea</taxon>
    </lineage>
</organism>
<name>A0ABQ6H1A7_9GAMM</name>
<keyword evidence="2" id="KW-1185">Reference proteome</keyword>
<gene>
    <name evidence="1" type="ORF">theurythT_14300</name>
</gene>
<protein>
    <submittedName>
        <fullName evidence="1">Uncharacterized protein</fullName>
    </submittedName>
</protein>
<evidence type="ECO:0000313" key="2">
    <source>
        <dbReference type="Proteomes" id="UP001157133"/>
    </source>
</evidence>
<proteinExistence type="predicted"/>
<reference evidence="1 2" key="1">
    <citation type="submission" date="2023-03" db="EMBL/GenBank/DDBJ databases">
        <title>Draft genome sequence of Thalassotalea eurytherma JCM 18482T.</title>
        <authorList>
            <person name="Sawabe T."/>
        </authorList>
    </citation>
    <scope>NUCLEOTIDE SEQUENCE [LARGE SCALE GENOMIC DNA]</scope>
    <source>
        <strain evidence="1 2">JCM 18482</strain>
    </source>
</reference>
<evidence type="ECO:0000313" key="1">
    <source>
        <dbReference type="EMBL" id="GLX81978.1"/>
    </source>
</evidence>
<dbReference type="EMBL" id="BSSU01000006">
    <property type="protein sequence ID" value="GLX81978.1"/>
    <property type="molecule type" value="Genomic_DNA"/>
</dbReference>
<comment type="caution">
    <text evidence="1">The sequence shown here is derived from an EMBL/GenBank/DDBJ whole genome shotgun (WGS) entry which is preliminary data.</text>
</comment>
<dbReference type="Proteomes" id="UP001157133">
    <property type="component" value="Unassembled WGS sequence"/>
</dbReference>